<dbReference type="InterPro" id="IPR016163">
    <property type="entry name" value="Ald_DH_C"/>
</dbReference>
<evidence type="ECO:0000259" key="6">
    <source>
        <dbReference type="Pfam" id="PF00171"/>
    </source>
</evidence>
<feature type="domain" description="Aldehyde dehydrogenase" evidence="6">
    <location>
        <begin position="25"/>
        <end position="483"/>
    </location>
</feature>
<keyword evidence="3" id="KW-0520">NAD</keyword>
<evidence type="ECO:0000256" key="1">
    <source>
        <dbReference type="ARBA" id="ARBA00009986"/>
    </source>
</evidence>
<proteinExistence type="inferred from homology"/>
<comment type="caution">
    <text evidence="7">The sequence shown here is derived from an EMBL/GenBank/DDBJ whole genome shotgun (WGS) entry which is preliminary data.</text>
</comment>
<sequence length="496" mass="53180">MSAAPTAAASTAYDGYTGQFINGAWRAGRSGKTRPNHNPYDGSVLNEISLANAEDLDDAYRAAQTAQKAWARTSHSERCALFLRVLSILDARKDEIIGWLVRESGSTLLKATIEWGAVRGGVLEAATLPSRVEGKIMPIDVPGKQSFVYREPRGVIGVISPWNFPFHLSHRSIAPALALGNAVVVKPAEDTPVTGGLLLAKIYEEAGLPPGLLNIVIGAVSDIGDAFTLHPIPKLISFTGSTRVGKRIAELAATGKHLKHIGLELGGNAPIVVLDDADLDLAVRAAAFARFLHSGQICMSGNRIIVDARLYDAFVDRFVAHVRGFKVGDPADPATVIGPLMNARQREAAVANIAAAREAGFDQRLGGDVQGLLVPPHIFAGVPNDSAFAQAEQFAPVAPIIKARDEDEALRLANATEYGLSSAVFTRDLARGVRFARQVEAGMTHVNDISIQDSPFNMFGGEKNSGIGRFNGDWIVSELTTDHWITVQESPRQYPF</sequence>
<dbReference type="OrthoDB" id="9812625at2"/>
<evidence type="ECO:0000256" key="2">
    <source>
        <dbReference type="ARBA" id="ARBA00023002"/>
    </source>
</evidence>
<dbReference type="GO" id="GO:0016620">
    <property type="term" value="F:oxidoreductase activity, acting on the aldehyde or oxo group of donors, NAD or NADP as acceptor"/>
    <property type="evidence" value="ECO:0007669"/>
    <property type="project" value="InterPro"/>
</dbReference>
<evidence type="ECO:0000256" key="3">
    <source>
        <dbReference type="ARBA" id="ARBA00023027"/>
    </source>
</evidence>
<dbReference type="InterPro" id="IPR016162">
    <property type="entry name" value="Ald_DH_N"/>
</dbReference>
<reference evidence="7 8" key="1">
    <citation type="submission" date="2019-06" db="EMBL/GenBank/DDBJ databases">
        <title>Genomic Encyclopedia of Type Strains, Phase IV (KMG-V): Genome sequencing to study the core and pangenomes of soil and plant-associated prokaryotes.</title>
        <authorList>
            <person name="Whitman W."/>
        </authorList>
    </citation>
    <scope>NUCLEOTIDE SEQUENCE [LARGE SCALE GENOMIC DNA]</scope>
    <source>
        <strain evidence="7 8">BR 11140</strain>
    </source>
</reference>
<dbReference type="EMBL" id="VITT01000001">
    <property type="protein sequence ID" value="TWB64453.1"/>
    <property type="molecule type" value="Genomic_DNA"/>
</dbReference>
<dbReference type="Proteomes" id="UP000318050">
    <property type="component" value="Unassembled WGS sequence"/>
</dbReference>
<accession>A0A560IZL1</accession>
<evidence type="ECO:0000256" key="4">
    <source>
        <dbReference type="PROSITE-ProRule" id="PRU10007"/>
    </source>
</evidence>
<dbReference type="PANTHER" id="PTHR42986">
    <property type="entry name" value="BENZALDEHYDE DEHYDROGENASE YFMT"/>
    <property type="match status" value="1"/>
</dbReference>
<dbReference type="InterPro" id="IPR015590">
    <property type="entry name" value="Aldehyde_DH_dom"/>
</dbReference>
<dbReference type="Gene3D" id="3.40.309.10">
    <property type="entry name" value="Aldehyde Dehydrogenase, Chain A, domain 2"/>
    <property type="match status" value="1"/>
</dbReference>
<dbReference type="Gene3D" id="3.40.605.10">
    <property type="entry name" value="Aldehyde Dehydrogenase, Chain A, domain 1"/>
    <property type="match status" value="1"/>
</dbReference>
<dbReference type="FunFam" id="3.40.605.10:FF:000007">
    <property type="entry name" value="NAD/NADP-dependent betaine aldehyde dehydrogenase"/>
    <property type="match status" value="1"/>
</dbReference>
<evidence type="ECO:0000313" key="8">
    <source>
        <dbReference type="Proteomes" id="UP000318050"/>
    </source>
</evidence>
<dbReference type="InterPro" id="IPR016161">
    <property type="entry name" value="Ald_DH/histidinol_DH"/>
</dbReference>
<feature type="active site" evidence="4">
    <location>
        <position position="264"/>
    </location>
</feature>
<dbReference type="PANTHER" id="PTHR42986:SF1">
    <property type="entry name" value="BENZALDEHYDE DEHYDROGENASE YFMT"/>
    <property type="match status" value="1"/>
</dbReference>
<dbReference type="FunFam" id="3.40.309.10:FF:000009">
    <property type="entry name" value="Aldehyde dehydrogenase A"/>
    <property type="match status" value="1"/>
</dbReference>
<comment type="similarity">
    <text evidence="1 5">Belongs to the aldehyde dehydrogenase family.</text>
</comment>
<gene>
    <name evidence="7" type="ORF">FBZ92_101349</name>
</gene>
<protein>
    <submittedName>
        <fullName evidence="7">Aldehyde dehydrogenase (NAD+)</fullName>
    </submittedName>
</protein>
<dbReference type="Pfam" id="PF00171">
    <property type="entry name" value="Aldedh"/>
    <property type="match status" value="1"/>
</dbReference>
<dbReference type="AlphaFoldDB" id="A0A560IZL1"/>
<dbReference type="SUPFAM" id="SSF53720">
    <property type="entry name" value="ALDH-like"/>
    <property type="match status" value="1"/>
</dbReference>
<evidence type="ECO:0000313" key="7">
    <source>
        <dbReference type="EMBL" id="TWB64453.1"/>
    </source>
</evidence>
<organism evidence="7 8">
    <name type="scientific">Nitrospirillum amazonense</name>
    <dbReference type="NCBI Taxonomy" id="28077"/>
    <lineage>
        <taxon>Bacteria</taxon>
        <taxon>Pseudomonadati</taxon>
        <taxon>Pseudomonadota</taxon>
        <taxon>Alphaproteobacteria</taxon>
        <taxon>Rhodospirillales</taxon>
        <taxon>Azospirillaceae</taxon>
        <taxon>Nitrospirillum</taxon>
    </lineage>
</organism>
<name>A0A560IZL1_9PROT</name>
<dbReference type="InterPro" id="IPR029510">
    <property type="entry name" value="Ald_DH_CS_GLU"/>
</dbReference>
<dbReference type="PROSITE" id="PS00687">
    <property type="entry name" value="ALDEHYDE_DEHYDR_GLU"/>
    <property type="match status" value="1"/>
</dbReference>
<keyword evidence="2 5" id="KW-0560">Oxidoreductase</keyword>
<evidence type="ECO:0000256" key="5">
    <source>
        <dbReference type="RuleBase" id="RU003345"/>
    </source>
</evidence>